<comment type="caution">
    <text evidence="2">The sequence shown here is derived from an EMBL/GenBank/DDBJ whole genome shotgun (WGS) entry which is preliminary data.</text>
</comment>
<name>A0A6L2J7M0_TANCI</name>
<dbReference type="PANTHER" id="PTHR48258:SF9">
    <property type="entry name" value="OS01G0348150 PROTEIN"/>
    <property type="match status" value="1"/>
</dbReference>
<dbReference type="EMBL" id="BKCJ010000367">
    <property type="protein sequence ID" value="GEU32557.1"/>
    <property type="molecule type" value="Genomic_DNA"/>
</dbReference>
<organism evidence="2">
    <name type="scientific">Tanacetum cinerariifolium</name>
    <name type="common">Dalmatian daisy</name>
    <name type="synonym">Chrysanthemum cinerariifolium</name>
    <dbReference type="NCBI Taxonomy" id="118510"/>
    <lineage>
        <taxon>Eukaryota</taxon>
        <taxon>Viridiplantae</taxon>
        <taxon>Streptophyta</taxon>
        <taxon>Embryophyta</taxon>
        <taxon>Tracheophyta</taxon>
        <taxon>Spermatophyta</taxon>
        <taxon>Magnoliopsida</taxon>
        <taxon>eudicotyledons</taxon>
        <taxon>Gunneridae</taxon>
        <taxon>Pentapetalae</taxon>
        <taxon>asterids</taxon>
        <taxon>campanulids</taxon>
        <taxon>Asterales</taxon>
        <taxon>Asteraceae</taxon>
        <taxon>Asteroideae</taxon>
        <taxon>Anthemideae</taxon>
        <taxon>Anthemidinae</taxon>
        <taxon>Tanacetum</taxon>
    </lineage>
</organism>
<dbReference type="Pfam" id="PF13960">
    <property type="entry name" value="DUF4218"/>
    <property type="match status" value="1"/>
</dbReference>
<accession>A0A6L2J7M0</accession>
<feature type="domain" description="DUF4218" evidence="1">
    <location>
        <begin position="198"/>
        <end position="250"/>
    </location>
</feature>
<proteinExistence type="predicted"/>
<dbReference type="PANTHER" id="PTHR48258">
    <property type="entry name" value="DUF4218 DOMAIN-CONTAINING PROTEIN-RELATED"/>
    <property type="match status" value="1"/>
</dbReference>
<dbReference type="InterPro" id="IPR004242">
    <property type="entry name" value="Transposase_21"/>
</dbReference>
<dbReference type="AlphaFoldDB" id="A0A6L2J7M0"/>
<gene>
    <name evidence="2" type="ORF">Tci_004535</name>
</gene>
<evidence type="ECO:0000259" key="1">
    <source>
        <dbReference type="Pfam" id="PF13960"/>
    </source>
</evidence>
<reference evidence="2" key="1">
    <citation type="journal article" date="2019" name="Sci. Rep.">
        <title>Draft genome of Tanacetum cinerariifolium, the natural source of mosquito coil.</title>
        <authorList>
            <person name="Yamashiro T."/>
            <person name="Shiraishi A."/>
            <person name="Satake H."/>
            <person name="Nakayama K."/>
        </authorList>
    </citation>
    <scope>NUCLEOTIDE SEQUENCE</scope>
</reference>
<evidence type="ECO:0000313" key="2">
    <source>
        <dbReference type="EMBL" id="GEU32557.1"/>
    </source>
</evidence>
<dbReference type="Pfam" id="PF02992">
    <property type="entry name" value="Transposase_21"/>
    <property type="match status" value="1"/>
</dbReference>
<protein>
    <recommendedName>
        <fullName evidence="1">DUF4218 domain-containing protein</fullName>
    </recommendedName>
</protein>
<sequence length="556" mass="63957">MDFALDILTDSPATVEMVNATKHNFDEDDLVKFQELLLDAEKPLYEGFSNFTKLSAIVKLLNLKGKYGASDKFFTELLGLIKKMQPAEPLVDDLHTLFEIKVDTYDVSTKDNFNLCAIVLWKINDYPALGTLCGCPYSGFKENNVAESLVGTLLHVLGKTKDGVNAQLDLAELGVKPELFAMQEEDKTTLPPVAKKSYCKKLDKMQAEVVVTLCLLEKFFPSLFFDIMIHLTVHLTREVNLCGPICFRWIRNNIVFSDYHKSMETIAIPPDKHETDENEEGKPLLAGKSSEVFTKLFQKSHLRHKQVLKTINPGKRISFLENEHSKSFAKWLRKEVERELAISKERVSETVRWISYGLRATVVKYDAYNINGYTFRTKCHDGKVYKNSGVSVEAIDLHIFKEVATTRQAFYYGVLQEIWVLDYHFRQISLFKCDWVNHRAGGVKRDTLGYTLVDLNNLGHKTPPKNYKDMYDEVDEEFSTVIHQRNDNILPRVNQHDLEIIVVNLDSSSDNNNSDLYNTSQISTSREIDYDSLELPKSLLKWYRYLSDEYKDNGRF</sequence>
<dbReference type="InterPro" id="IPR025452">
    <property type="entry name" value="DUF4218"/>
</dbReference>